<proteinExistence type="predicted"/>
<accession>A0AAV9Y382</accession>
<organism evidence="1 2">
    <name type="scientific">Cryptosporidium xiaoi</name>
    <dbReference type="NCBI Taxonomy" id="659607"/>
    <lineage>
        <taxon>Eukaryota</taxon>
        <taxon>Sar</taxon>
        <taxon>Alveolata</taxon>
        <taxon>Apicomplexa</taxon>
        <taxon>Conoidasida</taxon>
        <taxon>Coccidia</taxon>
        <taxon>Eucoccidiorida</taxon>
        <taxon>Eimeriorina</taxon>
        <taxon>Cryptosporidiidae</taxon>
        <taxon>Cryptosporidium</taxon>
    </lineage>
</organism>
<dbReference type="Proteomes" id="UP001311799">
    <property type="component" value="Unassembled WGS sequence"/>
</dbReference>
<evidence type="ECO:0000313" key="1">
    <source>
        <dbReference type="EMBL" id="KAK6589291.1"/>
    </source>
</evidence>
<dbReference type="AlphaFoldDB" id="A0AAV9Y382"/>
<evidence type="ECO:0000313" key="2">
    <source>
        <dbReference type="Proteomes" id="UP001311799"/>
    </source>
</evidence>
<sequence length="107" mass="12374">MVNDHKNDEINDSDSLVFPSEYVEYIMNKQGAKSNDKDVFKVVSLAGQKYIEECLKKSIETSNGKFVIKSDNLRNFIRMENSNSTIVNDFNLFLMSNSRYKECENSK</sequence>
<evidence type="ECO:0008006" key="3">
    <source>
        <dbReference type="Google" id="ProtNLM"/>
    </source>
</evidence>
<dbReference type="Pfam" id="PF03540">
    <property type="entry name" value="TAF10"/>
    <property type="match status" value="1"/>
</dbReference>
<name>A0AAV9Y382_9CRYT</name>
<dbReference type="EMBL" id="JAWDEY010000013">
    <property type="protein sequence ID" value="KAK6589291.1"/>
    <property type="molecule type" value="Genomic_DNA"/>
</dbReference>
<comment type="caution">
    <text evidence="1">The sequence shown here is derived from an EMBL/GenBank/DDBJ whole genome shotgun (WGS) entry which is preliminary data.</text>
</comment>
<dbReference type="InterPro" id="IPR003923">
    <property type="entry name" value="TAF10"/>
</dbReference>
<dbReference type="GO" id="GO:0005634">
    <property type="term" value="C:nucleus"/>
    <property type="evidence" value="ECO:0007669"/>
    <property type="project" value="InterPro"/>
</dbReference>
<dbReference type="GO" id="GO:0006352">
    <property type="term" value="P:DNA-templated transcription initiation"/>
    <property type="evidence" value="ECO:0007669"/>
    <property type="project" value="InterPro"/>
</dbReference>
<protein>
    <recommendedName>
        <fullName evidence="3">Transcription factor CBF/NF-Y/archaeal histone domain-containing protein</fullName>
    </recommendedName>
</protein>
<gene>
    <name evidence="1" type="ORF">RS030_213267</name>
</gene>
<keyword evidence="2" id="KW-1185">Reference proteome</keyword>
<reference evidence="1 2" key="1">
    <citation type="submission" date="2023-10" db="EMBL/GenBank/DDBJ databases">
        <title>Comparative genomics analysis reveals potential genetic determinants of host preference in Cryptosporidium xiaoi.</title>
        <authorList>
            <person name="Xiao L."/>
            <person name="Li J."/>
        </authorList>
    </citation>
    <scope>NUCLEOTIDE SEQUENCE [LARGE SCALE GENOMIC DNA]</scope>
    <source>
        <strain evidence="1 2">52996</strain>
    </source>
</reference>